<evidence type="ECO:0000313" key="3">
    <source>
        <dbReference type="Proteomes" id="UP001234178"/>
    </source>
</evidence>
<dbReference type="Pfam" id="PF03564">
    <property type="entry name" value="DUF1759"/>
    <property type="match status" value="1"/>
</dbReference>
<dbReference type="Proteomes" id="UP001234178">
    <property type="component" value="Unassembled WGS sequence"/>
</dbReference>
<dbReference type="PANTHER" id="PTHR46903:SF1">
    <property type="entry name" value="CCHC-TYPE DOMAIN-CONTAINING PROTEIN"/>
    <property type="match status" value="1"/>
</dbReference>
<dbReference type="InterPro" id="IPR005312">
    <property type="entry name" value="DUF1759"/>
</dbReference>
<protein>
    <submittedName>
        <fullName evidence="2">Uncharacterized protein</fullName>
    </submittedName>
</protein>
<evidence type="ECO:0000313" key="2">
    <source>
        <dbReference type="EMBL" id="KAK4028567.1"/>
    </source>
</evidence>
<proteinExistence type="predicted"/>
<evidence type="ECO:0000256" key="1">
    <source>
        <dbReference type="SAM" id="MobiDB-lite"/>
    </source>
</evidence>
<feature type="compositionally biased region" description="Basic and acidic residues" evidence="1">
    <location>
        <begin position="88"/>
        <end position="100"/>
    </location>
</feature>
<name>A0ABR0ATV8_9CRUS</name>
<accession>A0ABR0ATV8</accession>
<feature type="compositionally biased region" description="Basic residues" evidence="1">
    <location>
        <begin position="78"/>
        <end position="87"/>
    </location>
</feature>
<dbReference type="PANTHER" id="PTHR46903">
    <property type="entry name" value="C2H2-TYPE DOMAIN-CONTAINING PROTEIN"/>
    <property type="match status" value="1"/>
</dbReference>
<gene>
    <name evidence="2" type="ORF">OUZ56_021572</name>
</gene>
<sequence>MSRLDTVQQLLDDAREINVRLAADSSIADMDALYTIQFTYVKQVGVITENFRLYREARKDDATTRASSQRDPANSAARSHHSSRRSKPTSERDSQHERPTSHLTSKPSVSETSSRSSPRHIPQQDSRYSRPGRQTRAPKPTPRSSTSRERAEAEWALKKLTFVEEEKGLGSRIEGRKANEVQEWCQKQQVWRQNDLTDEFPPDGWIDLYREGGLQLPQWINHGSRSTNKAELVDFHGQALEWFTWIDMFRDLVHDTTRAVAVKLAILKRYLRGECAGIVHGLGGGETAYLEALTRLKETYGKRDVMRAALILALDKLEMVCVKPAHKQTARTHSTNIKFGRKGGIIESRGKPGGDKIFCFQCEGSHRLEACGVHEFHRGIGNFSLVEAASAEPVQNSPDLWEYGVAPA</sequence>
<reference evidence="2 3" key="1">
    <citation type="journal article" date="2023" name="Nucleic Acids Res.">
        <title>The hologenome of Daphnia magna reveals possible DNA methylation and microbiome-mediated evolution of the host genome.</title>
        <authorList>
            <person name="Chaturvedi A."/>
            <person name="Li X."/>
            <person name="Dhandapani V."/>
            <person name="Marshall H."/>
            <person name="Kissane S."/>
            <person name="Cuenca-Cambronero M."/>
            <person name="Asole G."/>
            <person name="Calvet F."/>
            <person name="Ruiz-Romero M."/>
            <person name="Marangio P."/>
            <person name="Guigo R."/>
            <person name="Rago D."/>
            <person name="Mirbahai L."/>
            <person name="Eastwood N."/>
            <person name="Colbourne J.K."/>
            <person name="Zhou J."/>
            <person name="Mallon E."/>
            <person name="Orsini L."/>
        </authorList>
    </citation>
    <scope>NUCLEOTIDE SEQUENCE [LARGE SCALE GENOMIC DNA]</scope>
    <source>
        <strain evidence="2">LRV0_1</strain>
    </source>
</reference>
<organism evidence="2 3">
    <name type="scientific">Daphnia magna</name>
    <dbReference type="NCBI Taxonomy" id="35525"/>
    <lineage>
        <taxon>Eukaryota</taxon>
        <taxon>Metazoa</taxon>
        <taxon>Ecdysozoa</taxon>
        <taxon>Arthropoda</taxon>
        <taxon>Crustacea</taxon>
        <taxon>Branchiopoda</taxon>
        <taxon>Diplostraca</taxon>
        <taxon>Cladocera</taxon>
        <taxon>Anomopoda</taxon>
        <taxon>Daphniidae</taxon>
        <taxon>Daphnia</taxon>
    </lineage>
</organism>
<feature type="region of interest" description="Disordered" evidence="1">
    <location>
        <begin position="59"/>
        <end position="151"/>
    </location>
</feature>
<feature type="compositionally biased region" description="Low complexity" evidence="1">
    <location>
        <begin position="105"/>
        <end position="116"/>
    </location>
</feature>
<dbReference type="EMBL" id="JAOYFB010000039">
    <property type="protein sequence ID" value="KAK4028567.1"/>
    <property type="molecule type" value="Genomic_DNA"/>
</dbReference>
<keyword evidence="3" id="KW-1185">Reference proteome</keyword>
<comment type="caution">
    <text evidence="2">The sequence shown here is derived from an EMBL/GenBank/DDBJ whole genome shotgun (WGS) entry which is preliminary data.</text>
</comment>